<keyword evidence="3" id="KW-1185">Reference proteome</keyword>
<dbReference type="AlphaFoldDB" id="A0AA39IVC5"/>
<evidence type="ECO:0000256" key="1">
    <source>
        <dbReference type="SAM" id="MobiDB-lite"/>
    </source>
</evidence>
<feature type="region of interest" description="Disordered" evidence="1">
    <location>
        <begin position="1"/>
        <end position="32"/>
    </location>
</feature>
<reference evidence="2" key="1">
    <citation type="submission" date="2023-06" db="EMBL/GenBank/DDBJ databases">
        <authorList>
            <consortium name="Lawrence Berkeley National Laboratory"/>
            <person name="Ahrendt S."/>
            <person name="Sahu N."/>
            <person name="Indic B."/>
            <person name="Wong-Bajracharya J."/>
            <person name="Merenyi Z."/>
            <person name="Ke H.-M."/>
            <person name="Monk M."/>
            <person name="Kocsube S."/>
            <person name="Drula E."/>
            <person name="Lipzen A."/>
            <person name="Balint B."/>
            <person name="Henrissat B."/>
            <person name="Andreopoulos B."/>
            <person name="Martin F.M."/>
            <person name="Harder C.B."/>
            <person name="Rigling D."/>
            <person name="Ford K.L."/>
            <person name="Foster G.D."/>
            <person name="Pangilinan J."/>
            <person name="Papanicolaou A."/>
            <person name="Barry K."/>
            <person name="LaButti K."/>
            <person name="Viragh M."/>
            <person name="Koriabine M."/>
            <person name="Yan M."/>
            <person name="Riley R."/>
            <person name="Champramary S."/>
            <person name="Plett K.L."/>
            <person name="Tsai I.J."/>
            <person name="Slot J."/>
            <person name="Sipos G."/>
            <person name="Plett J."/>
            <person name="Nagy L.G."/>
            <person name="Grigoriev I.V."/>
        </authorList>
    </citation>
    <scope>NUCLEOTIDE SEQUENCE</scope>
    <source>
        <strain evidence="2">FPL87.14</strain>
    </source>
</reference>
<organism evidence="2 3">
    <name type="scientific">Armillaria borealis</name>
    <dbReference type="NCBI Taxonomy" id="47425"/>
    <lineage>
        <taxon>Eukaryota</taxon>
        <taxon>Fungi</taxon>
        <taxon>Dikarya</taxon>
        <taxon>Basidiomycota</taxon>
        <taxon>Agaricomycotina</taxon>
        <taxon>Agaricomycetes</taxon>
        <taxon>Agaricomycetidae</taxon>
        <taxon>Agaricales</taxon>
        <taxon>Marasmiineae</taxon>
        <taxon>Physalacriaceae</taxon>
        <taxon>Armillaria</taxon>
    </lineage>
</organism>
<evidence type="ECO:0000313" key="3">
    <source>
        <dbReference type="Proteomes" id="UP001175226"/>
    </source>
</evidence>
<name>A0AA39IVC5_9AGAR</name>
<accession>A0AA39IVC5</accession>
<protein>
    <submittedName>
        <fullName evidence="2">Uncharacterized protein</fullName>
    </submittedName>
</protein>
<evidence type="ECO:0000313" key="2">
    <source>
        <dbReference type="EMBL" id="KAK0430257.1"/>
    </source>
</evidence>
<dbReference type="Proteomes" id="UP001175226">
    <property type="component" value="Unassembled WGS sequence"/>
</dbReference>
<dbReference type="EMBL" id="JAUEPT010000160">
    <property type="protein sequence ID" value="KAK0430257.1"/>
    <property type="molecule type" value="Genomic_DNA"/>
</dbReference>
<proteinExistence type="predicted"/>
<comment type="caution">
    <text evidence="2">The sequence shown here is derived from an EMBL/GenBank/DDBJ whole genome shotgun (WGS) entry which is preliminary data.</text>
</comment>
<gene>
    <name evidence="2" type="ORF">EV421DRAFT_2041955</name>
</gene>
<sequence length="125" mass="13933">MRGGGLMKSGRSLEGSELVEDEQEAGSSTSRMVFDDSTIEQADMSVQQHKILHPAVLINDHILHTHRQATVAMTHDDFEWSGLENSVRYPLTPMELADYAIQNNLVVLKKGVKPNTWVAGRMPTM</sequence>